<accession>A0A6G0TSS8</accession>
<feature type="transmembrane region" description="Helical" evidence="1">
    <location>
        <begin position="83"/>
        <end position="102"/>
    </location>
</feature>
<feature type="transmembrane region" description="Helical" evidence="1">
    <location>
        <begin position="169"/>
        <end position="188"/>
    </location>
</feature>
<keyword evidence="3" id="KW-1185">Reference proteome</keyword>
<name>A0A6G0TSS8_APHGL</name>
<keyword evidence="1" id="KW-0472">Membrane</keyword>
<keyword evidence="1" id="KW-1133">Transmembrane helix</keyword>
<sequence>MTVQITEPVSHLIDSKYLKIYYKVPHKDSKFFWRVFRPLKHKPLISLSSLKYNIFFILLYPMLTNHPHSELFFDRSKHRAVVTYYTSTIIIDLSSIIYIRILKWVVGDCLTIVQIFMNVKIANTCKAIENLKHHYRKNFIIGRRYLKISPVAKISILFTSFNFQNILHLKYSLFYSFFFFINIDKIFLAQSKYLVENLIQDFSYVWFIIIIKKLKFWVMDTIFVNTYLWKDLNDYFMNVK</sequence>
<gene>
    <name evidence="2" type="ORF">AGLY_006046</name>
</gene>
<reference evidence="2 3" key="1">
    <citation type="submission" date="2019-08" db="EMBL/GenBank/DDBJ databases">
        <title>The genome of the soybean aphid Biotype 1, its phylome, world population structure and adaptation to the North American continent.</title>
        <authorList>
            <person name="Giordano R."/>
            <person name="Donthu R.K."/>
            <person name="Hernandez A.G."/>
            <person name="Wright C.L."/>
            <person name="Zimin A.V."/>
        </authorList>
    </citation>
    <scope>NUCLEOTIDE SEQUENCE [LARGE SCALE GENOMIC DNA]</scope>
    <source>
        <tissue evidence="2">Whole aphids</tissue>
    </source>
</reference>
<keyword evidence="1" id="KW-0812">Transmembrane</keyword>
<protein>
    <submittedName>
        <fullName evidence="2">Uncharacterized protein</fullName>
    </submittedName>
</protein>
<comment type="caution">
    <text evidence="2">The sequence shown here is derived from an EMBL/GenBank/DDBJ whole genome shotgun (WGS) entry which is preliminary data.</text>
</comment>
<feature type="transmembrane region" description="Helical" evidence="1">
    <location>
        <begin position="44"/>
        <end position="63"/>
    </location>
</feature>
<organism evidence="2 3">
    <name type="scientific">Aphis glycines</name>
    <name type="common">Soybean aphid</name>
    <dbReference type="NCBI Taxonomy" id="307491"/>
    <lineage>
        <taxon>Eukaryota</taxon>
        <taxon>Metazoa</taxon>
        <taxon>Ecdysozoa</taxon>
        <taxon>Arthropoda</taxon>
        <taxon>Hexapoda</taxon>
        <taxon>Insecta</taxon>
        <taxon>Pterygota</taxon>
        <taxon>Neoptera</taxon>
        <taxon>Paraneoptera</taxon>
        <taxon>Hemiptera</taxon>
        <taxon>Sternorrhyncha</taxon>
        <taxon>Aphidomorpha</taxon>
        <taxon>Aphidoidea</taxon>
        <taxon>Aphididae</taxon>
        <taxon>Aphidini</taxon>
        <taxon>Aphis</taxon>
        <taxon>Aphis</taxon>
    </lineage>
</organism>
<proteinExistence type="predicted"/>
<feature type="transmembrane region" description="Helical" evidence="1">
    <location>
        <begin position="145"/>
        <end position="163"/>
    </location>
</feature>
<dbReference type="AlphaFoldDB" id="A0A6G0TSS8"/>
<evidence type="ECO:0000313" key="3">
    <source>
        <dbReference type="Proteomes" id="UP000475862"/>
    </source>
</evidence>
<dbReference type="Proteomes" id="UP000475862">
    <property type="component" value="Unassembled WGS sequence"/>
</dbReference>
<evidence type="ECO:0000256" key="1">
    <source>
        <dbReference type="SAM" id="Phobius"/>
    </source>
</evidence>
<evidence type="ECO:0000313" key="2">
    <source>
        <dbReference type="EMBL" id="KAE9538074.1"/>
    </source>
</evidence>
<dbReference type="EMBL" id="VYZN01000017">
    <property type="protein sequence ID" value="KAE9538074.1"/>
    <property type="molecule type" value="Genomic_DNA"/>
</dbReference>
<feature type="non-terminal residue" evidence="2">
    <location>
        <position position="240"/>
    </location>
</feature>